<sequence length="77" mass="8663">MVLHGRLPVLILHHDRELGHDAEDLRLRTRSEVPTEFGDLPFRQFVAEVQRQREVKGSATAHTLTPRSGGPTAAEVR</sequence>
<evidence type="ECO:0000256" key="1">
    <source>
        <dbReference type="SAM" id="MobiDB-lite"/>
    </source>
</evidence>
<dbReference type="EMBL" id="CP015588">
    <property type="protein sequence ID" value="APY89836.1"/>
    <property type="molecule type" value="Genomic_DNA"/>
</dbReference>
<proteinExistence type="predicted"/>
<gene>
    <name evidence="2" type="ORF">A7J05_32850</name>
</gene>
<evidence type="ECO:0008006" key="4">
    <source>
        <dbReference type="Google" id="ProtNLM"/>
    </source>
</evidence>
<protein>
    <recommendedName>
        <fullName evidence="4">DUF5753 domain-containing protein</fullName>
    </recommendedName>
</protein>
<keyword evidence="3" id="KW-1185">Reference proteome</keyword>
<reference evidence="2 3" key="1">
    <citation type="submission" date="2016-05" db="EMBL/GenBank/DDBJ databases">
        <authorList>
            <person name="Gu J."/>
        </authorList>
    </citation>
    <scope>NUCLEOTIDE SEQUENCE [LARGE SCALE GENOMIC DNA]</scope>
    <source>
        <strain evidence="2 3">ACCC40021</strain>
    </source>
</reference>
<dbReference type="Proteomes" id="UP000187191">
    <property type="component" value="Chromosome"/>
</dbReference>
<evidence type="ECO:0000313" key="2">
    <source>
        <dbReference type="EMBL" id="APY89836.1"/>
    </source>
</evidence>
<evidence type="ECO:0000313" key="3">
    <source>
        <dbReference type="Proteomes" id="UP000187191"/>
    </source>
</evidence>
<feature type="region of interest" description="Disordered" evidence="1">
    <location>
        <begin position="54"/>
        <end position="77"/>
    </location>
</feature>
<name>A0ABM6H0Y0_9ACTN</name>
<accession>A0ABM6H0Y0</accession>
<organism evidence="2 3">
    <name type="scientific">Streptomyces alfalfae</name>
    <dbReference type="NCBI Taxonomy" id="1642299"/>
    <lineage>
        <taxon>Bacteria</taxon>
        <taxon>Bacillati</taxon>
        <taxon>Actinomycetota</taxon>
        <taxon>Actinomycetes</taxon>
        <taxon>Kitasatosporales</taxon>
        <taxon>Streptomycetaceae</taxon>
        <taxon>Streptomyces</taxon>
    </lineage>
</organism>